<dbReference type="SUPFAM" id="SSF52172">
    <property type="entry name" value="CheY-like"/>
    <property type="match status" value="1"/>
</dbReference>
<dbReference type="InterPro" id="IPR039420">
    <property type="entry name" value="WalR-like"/>
</dbReference>
<evidence type="ECO:0000313" key="9">
    <source>
        <dbReference type="Proteomes" id="UP001260072"/>
    </source>
</evidence>
<dbReference type="Pfam" id="PF00196">
    <property type="entry name" value="GerE"/>
    <property type="match status" value="1"/>
</dbReference>
<evidence type="ECO:0000256" key="4">
    <source>
        <dbReference type="ARBA" id="ARBA00023163"/>
    </source>
</evidence>
<keyword evidence="3" id="KW-0238">DNA-binding</keyword>
<dbReference type="InterPro" id="IPR000792">
    <property type="entry name" value="Tscrpt_reg_LuxR_C"/>
</dbReference>
<evidence type="ECO:0000313" key="8">
    <source>
        <dbReference type="EMBL" id="MDR5691115.1"/>
    </source>
</evidence>
<feature type="modified residue" description="4-aspartylphosphate" evidence="5">
    <location>
        <position position="65"/>
    </location>
</feature>
<dbReference type="InterPro" id="IPR001789">
    <property type="entry name" value="Sig_transdc_resp-reg_receiver"/>
</dbReference>
<dbReference type="SUPFAM" id="SSF46894">
    <property type="entry name" value="C-terminal effector domain of the bipartite response regulators"/>
    <property type="match status" value="1"/>
</dbReference>
<proteinExistence type="predicted"/>
<evidence type="ECO:0000259" key="7">
    <source>
        <dbReference type="PROSITE" id="PS50110"/>
    </source>
</evidence>
<dbReference type="CDD" id="cd17535">
    <property type="entry name" value="REC_NarL-like"/>
    <property type="match status" value="1"/>
</dbReference>
<keyword evidence="9" id="KW-1185">Reference proteome</keyword>
<dbReference type="SMART" id="SM00421">
    <property type="entry name" value="HTH_LUXR"/>
    <property type="match status" value="1"/>
</dbReference>
<dbReference type="EMBL" id="JAVKGS010000001">
    <property type="protein sequence ID" value="MDR5691115.1"/>
    <property type="molecule type" value="Genomic_DNA"/>
</dbReference>
<dbReference type="RefSeq" id="WP_310519764.1">
    <property type="nucleotide sequence ID" value="NZ_BAABBS010000004.1"/>
</dbReference>
<dbReference type="Gene3D" id="3.40.50.2300">
    <property type="match status" value="1"/>
</dbReference>
<protein>
    <submittedName>
        <fullName evidence="8">Response regulator transcription factor</fullName>
    </submittedName>
</protein>
<dbReference type="CDD" id="cd06170">
    <property type="entry name" value="LuxR_C_like"/>
    <property type="match status" value="1"/>
</dbReference>
<evidence type="ECO:0000256" key="5">
    <source>
        <dbReference type="PROSITE-ProRule" id="PRU00169"/>
    </source>
</evidence>
<evidence type="ECO:0000256" key="2">
    <source>
        <dbReference type="ARBA" id="ARBA00023015"/>
    </source>
</evidence>
<gene>
    <name evidence="8" type="ORF">RH861_03475</name>
</gene>
<reference evidence="9" key="1">
    <citation type="submission" date="2023-07" db="EMBL/GenBank/DDBJ databases">
        <title>Description of three actinobacteria isolated from air of manufacturing shop in a pharmaceutical factory.</title>
        <authorList>
            <person name="Zhang D.-F."/>
        </authorList>
    </citation>
    <scope>NUCLEOTIDE SEQUENCE [LARGE SCALE GENOMIC DNA]</scope>
    <source>
        <strain evidence="9">CCTCC AB 2011122</strain>
    </source>
</reference>
<accession>A0ABU1FH96</accession>
<keyword evidence="2" id="KW-0805">Transcription regulation</keyword>
<dbReference type="InterPro" id="IPR011006">
    <property type="entry name" value="CheY-like_superfamily"/>
</dbReference>
<evidence type="ECO:0000259" key="6">
    <source>
        <dbReference type="PROSITE" id="PS50043"/>
    </source>
</evidence>
<dbReference type="InterPro" id="IPR058245">
    <property type="entry name" value="NreC/VraR/RcsB-like_REC"/>
</dbReference>
<dbReference type="Pfam" id="PF00072">
    <property type="entry name" value="Response_reg"/>
    <property type="match status" value="1"/>
</dbReference>
<name>A0ABU1FH96_9MICO</name>
<dbReference type="PRINTS" id="PR00038">
    <property type="entry name" value="HTHLUXR"/>
</dbReference>
<dbReference type="PROSITE" id="PS50110">
    <property type="entry name" value="RESPONSE_REGULATORY"/>
    <property type="match status" value="1"/>
</dbReference>
<dbReference type="InterPro" id="IPR016032">
    <property type="entry name" value="Sig_transdc_resp-reg_C-effctor"/>
</dbReference>
<evidence type="ECO:0000256" key="1">
    <source>
        <dbReference type="ARBA" id="ARBA00022553"/>
    </source>
</evidence>
<dbReference type="PROSITE" id="PS00622">
    <property type="entry name" value="HTH_LUXR_1"/>
    <property type="match status" value="1"/>
</dbReference>
<feature type="domain" description="Response regulatory" evidence="7">
    <location>
        <begin position="14"/>
        <end position="131"/>
    </location>
</feature>
<dbReference type="SMART" id="SM00448">
    <property type="entry name" value="REC"/>
    <property type="match status" value="1"/>
</dbReference>
<keyword evidence="1 5" id="KW-0597">Phosphoprotein</keyword>
<dbReference type="PROSITE" id="PS50043">
    <property type="entry name" value="HTH_LUXR_2"/>
    <property type="match status" value="1"/>
</dbReference>
<comment type="caution">
    <text evidence="8">The sequence shown here is derived from an EMBL/GenBank/DDBJ whole genome shotgun (WGS) entry which is preliminary data.</text>
</comment>
<dbReference type="Proteomes" id="UP001260072">
    <property type="component" value="Unassembled WGS sequence"/>
</dbReference>
<evidence type="ECO:0000256" key="3">
    <source>
        <dbReference type="ARBA" id="ARBA00023125"/>
    </source>
</evidence>
<dbReference type="PANTHER" id="PTHR43214:SF24">
    <property type="entry name" value="TRANSCRIPTIONAL REGULATORY PROTEIN NARL-RELATED"/>
    <property type="match status" value="1"/>
</dbReference>
<organism evidence="8 9">
    <name type="scientific">Agromyces indicus</name>
    <dbReference type="NCBI Taxonomy" id="758919"/>
    <lineage>
        <taxon>Bacteria</taxon>
        <taxon>Bacillati</taxon>
        <taxon>Actinomycetota</taxon>
        <taxon>Actinomycetes</taxon>
        <taxon>Micrococcales</taxon>
        <taxon>Microbacteriaceae</taxon>
        <taxon>Agromyces</taxon>
    </lineage>
</organism>
<sequence>MTVRAAGDGAEPIRIVVADDHPIVRSGIVALLESEPGIEVVGEAADGAEAAALAAELRPDLVLMDLRMPVLDGAAATERILAEAGGGTRVLVLTTYETDDHILAAIEAGASGYLLKAAPQEEILAGIRSVAAGETVLAPSIAAKLVTRVRQGAAAAGRAAPSLSPRELEVLRHVADGRSNPEIARLLHIGEATVKTHLINVFAKLEVSDRTRAVTRAMELGLL</sequence>
<keyword evidence="4" id="KW-0804">Transcription</keyword>
<dbReference type="PANTHER" id="PTHR43214">
    <property type="entry name" value="TWO-COMPONENT RESPONSE REGULATOR"/>
    <property type="match status" value="1"/>
</dbReference>
<feature type="domain" description="HTH luxR-type" evidence="6">
    <location>
        <begin position="156"/>
        <end position="221"/>
    </location>
</feature>